<evidence type="ECO:0000256" key="1">
    <source>
        <dbReference type="ARBA" id="ARBA00005953"/>
    </source>
</evidence>
<accession>A0ABW4Y8P5</accession>
<evidence type="ECO:0000313" key="3">
    <source>
        <dbReference type="EMBL" id="MFD2112297.1"/>
    </source>
</evidence>
<comment type="similarity">
    <text evidence="1">Belongs to the 4-hydroxybenzoyl-CoA thioesterase family.</text>
</comment>
<sequence length="152" mass="17441">MHRLFTQPIRITDEVIDTNGHTNNLAYLAWMQEIAMAHAAACGWTLERHAQEGTSWFIRSHFIEYLRPAMAGDDLVLATWVAGFAARSSPRRYLFWRPHDQRVIAKAETLWVYVQAATGRPLRVPASVQNAFEVIEDEEEVMQTLVVEFSQP</sequence>
<dbReference type="Pfam" id="PF13279">
    <property type="entry name" value="4HBT_2"/>
    <property type="match status" value="1"/>
</dbReference>
<organism evidence="3 4">
    <name type="scientific">Thiorhodococcus fuscus</name>
    <dbReference type="NCBI Taxonomy" id="527200"/>
    <lineage>
        <taxon>Bacteria</taxon>
        <taxon>Pseudomonadati</taxon>
        <taxon>Pseudomonadota</taxon>
        <taxon>Gammaproteobacteria</taxon>
        <taxon>Chromatiales</taxon>
        <taxon>Chromatiaceae</taxon>
        <taxon>Thiorhodococcus</taxon>
    </lineage>
</organism>
<dbReference type="Gene3D" id="3.10.129.10">
    <property type="entry name" value="Hotdog Thioesterase"/>
    <property type="match status" value="1"/>
</dbReference>
<dbReference type="GO" id="GO:0016787">
    <property type="term" value="F:hydrolase activity"/>
    <property type="evidence" value="ECO:0007669"/>
    <property type="project" value="UniProtKB-KW"/>
</dbReference>
<keyword evidence="2 3" id="KW-0378">Hydrolase</keyword>
<dbReference type="Proteomes" id="UP001597337">
    <property type="component" value="Unassembled WGS sequence"/>
</dbReference>
<dbReference type="PANTHER" id="PTHR31793">
    <property type="entry name" value="4-HYDROXYBENZOYL-COA THIOESTERASE FAMILY MEMBER"/>
    <property type="match status" value="1"/>
</dbReference>
<gene>
    <name evidence="3" type="ORF">ACFSJC_10645</name>
</gene>
<keyword evidence="4" id="KW-1185">Reference proteome</keyword>
<name>A0ABW4Y8P5_9GAMM</name>
<dbReference type="InterPro" id="IPR029069">
    <property type="entry name" value="HotDog_dom_sf"/>
</dbReference>
<protein>
    <submittedName>
        <fullName evidence="3">Acyl-CoA thioesterase</fullName>
        <ecNumber evidence="3">3.1.2.-</ecNumber>
    </submittedName>
</protein>
<dbReference type="EMBL" id="JBHUHX010000024">
    <property type="protein sequence ID" value="MFD2112297.1"/>
    <property type="molecule type" value="Genomic_DNA"/>
</dbReference>
<evidence type="ECO:0000256" key="2">
    <source>
        <dbReference type="ARBA" id="ARBA00022801"/>
    </source>
</evidence>
<dbReference type="RefSeq" id="WP_386026460.1">
    <property type="nucleotide sequence ID" value="NZ_JBHUHX010000024.1"/>
</dbReference>
<proteinExistence type="inferred from homology"/>
<comment type="caution">
    <text evidence="3">The sequence shown here is derived from an EMBL/GenBank/DDBJ whole genome shotgun (WGS) entry which is preliminary data.</text>
</comment>
<reference evidence="4" key="1">
    <citation type="journal article" date="2019" name="Int. J. Syst. Evol. Microbiol.">
        <title>The Global Catalogue of Microorganisms (GCM) 10K type strain sequencing project: providing services to taxonomists for standard genome sequencing and annotation.</title>
        <authorList>
            <consortium name="The Broad Institute Genomics Platform"/>
            <consortium name="The Broad Institute Genome Sequencing Center for Infectious Disease"/>
            <person name="Wu L."/>
            <person name="Ma J."/>
        </authorList>
    </citation>
    <scope>NUCLEOTIDE SEQUENCE [LARGE SCALE GENOMIC DNA]</scope>
    <source>
        <strain evidence="4">KACC 12597</strain>
    </source>
</reference>
<dbReference type="SUPFAM" id="SSF54637">
    <property type="entry name" value="Thioesterase/thiol ester dehydrase-isomerase"/>
    <property type="match status" value="1"/>
</dbReference>
<dbReference type="PANTHER" id="PTHR31793:SF27">
    <property type="entry name" value="NOVEL THIOESTERASE SUPERFAMILY DOMAIN AND SAPOSIN A-TYPE DOMAIN CONTAINING PROTEIN (0610012H03RIK)"/>
    <property type="match status" value="1"/>
</dbReference>
<dbReference type="EC" id="3.1.2.-" evidence="3"/>
<dbReference type="InterPro" id="IPR050563">
    <property type="entry name" value="4-hydroxybenzoyl-CoA_TE"/>
</dbReference>
<evidence type="ECO:0000313" key="4">
    <source>
        <dbReference type="Proteomes" id="UP001597337"/>
    </source>
</evidence>
<dbReference type="CDD" id="cd00586">
    <property type="entry name" value="4HBT"/>
    <property type="match status" value="1"/>
</dbReference>